<dbReference type="SUPFAM" id="SSF52540">
    <property type="entry name" value="P-loop containing nucleoside triphosphate hydrolases"/>
    <property type="match status" value="1"/>
</dbReference>
<gene>
    <name evidence="6" type="ORF">SAMN04489760_1063</name>
</gene>
<evidence type="ECO:0000259" key="5">
    <source>
        <dbReference type="PROSITE" id="PS50893"/>
    </source>
</evidence>
<dbReference type="InterPro" id="IPR003593">
    <property type="entry name" value="AAA+_ATPase"/>
</dbReference>
<dbReference type="Gene3D" id="2.70.50.60">
    <property type="entry name" value="abc- transporter (atp binding component) like domain"/>
    <property type="match status" value="1"/>
</dbReference>
<protein>
    <submittedName>
        <fullName evidence="6">Lipopolysaccharide transport system ATP-binding protein</fullName>
    </submittedName>
</protein>
<dbReference type="InterPro" id="IPR003439">
    <property type="entry name" value="ABC_transporter-like_ATP-bd"/>
</dbReference>
<accession>A0A1H7WA09</accession>
<dbReference type="Pfam" id="PF00005">
    <property type="entry name" value="ABC_tran"/>
    <property type="match status" value="1"/>
</dbReference>
<dbReference type="STRING" id="43775.SAMN04489760_1063"/>
<dbReference type="Gene3D" id="3.40.50.300">
    <property type="entry name" value="P-loop containing nucleotide triphosphate hydrolases"/>
    <property type="match status" value="1"/>
</dbReference>
<dbReference type="EMBL" id="FOBS01000006">
    <property type="protein sequence ID" value="SEM17828.1"/>
    <property type="molecule type" value="Genomic_DNA"/>
</dbReference>
<dbReference type="PANTHER" id="PTHR46743:SF2">
    <property type="entry name" value="TEICHOIC ACIDS EXPORT ATP-BINDING PROTEIN TAGH"/>
    <property type="match status" value="1"/>
</dbReference>
<evidence type="ECO:0000256" key="2">
    <source>
        <dbReference type="ARBA" id="ARBA00022448"/>
    </source>
</evidence>
<dbReference type="InterPro" id="IPR050683">
    <property type="entry name" value="Bact_Polysacc_Export_ATP-bd"/>
</dbReference>
<evidence type="ECO:0000313" key="7">
    <source>
        <dbReference type="Proteomes" id="UP000198744"/>
    </source>
</evidence>
<keyword evidence="3" id="KW-0547">Nucleotide-binding</keyword>
<feature type="domain" description="ABC transporter" evidence="5">
    <location>
        <begin position="42"/>
        <end position="269"/>
    </location>
</feature>
<dbReference type="InterPro" id="IPR027417">
    <property type="entry name" value="P-loop_NTPase"/>
</dbReference>
<dbReference type="GO" id="GO:0016887">
    <property type="term" value="F:ATP hydrolysis activity"/>
    <property type="evidence" value="ECO:0007669"/>
    <property type="project" value="InterPro"/>
</dbReference>
<evidence type="ECO:0000256" key="4">
    <source>
        <dbReference type="ARBA" id="ARBA00022840"/>
    </source>
</evidence>
<dbReference type="AlphaFoldDB" id="A0A1H7WA09"/>
<dbReference type="SMART" id="SM00382">
    <property type="entry name" value="AAA"/>
    <property type="match status" value="1"/>
</dbReference>
<evidence type="ECO:0000256" key="3">
    <source>
        <dbReference type="ARBA" id="ARBA00022741"/>
    </source>
</evidence>
<dbReference type="GO" id="GO:0016020">
    <property type="term" value="C:membrane"/>
    <property type="evidence" value="ECO:0007669"/>
    <property type="project" value="InterPro"/>
</dbReference>
<reference evidence="6 7" key="1">
    <citation type="submission" date="2016-10" db="EMBL/GenBank/DDBJ databases">
        <authorList>
            <person name="de Groot N.N."/>
        </authorList>
    </citation>
    <scope>NUCLEOTIDE SEQUENCE [LARGE SCALE GENOMIC DNA]</scope>
    <source>
        <strain evidence="6 7">DSM 8423</strain>
    </source>
</reference>
<dbReference type="GO" id="GO:0005524">
    <property type="term" value="F:ATP binding"/>
    <property type="evidence" value="ECO:0007669"/>
    <property type="project" value="UniProtKB-KW"/>
</dbReference>
<dbReference type="InterPro" id="IPR015860">
    <property type="entry name" value="ABC_transpr_TagH-like"/>
</dbReference>
<dbReference type="Pfam" id="PF14524">
    <property type="entry name" value="Wzt_C"/>
    <property type="match status" value="1"/>
</dbReference>
<comment type="similarity">
    <text evidence="1">Belongs to the ABC transporter superfamily.</text>
</comment>
<dbReference type="InterPro" id="IPR029439">
    <property type="entry name" value="Wzt_C"/>
</dbReference>
<dbReference type="CDD" id="cd03220">
    <property type="entry name" value="ABC_KpsT_Wzt"/>
    <property type="match status" value="1"/>
</dbReference>
<proteinExistence type="inferred from homology"/>
<sequence>MSDTVICTENLGKKYIIGHQVKNGPYLSLRDVLMQNLRTFWNRTKDLAKGNPVIQGDTMEEVWALRDVSFKIRCGEAVGVIGRNGAGKSTLLKILSRIIEPSAGRATIDGRVASLLEVGTGFHPELTGRENIYLNGTILGMTRREIRRKFDEIVAFAEVEKYLDTPVKRYSSGMYVRLAFAVAAHLEPEILVVDEVLAVGDAAFQKKCLGKMGEVAHEGRTVLFVSHQLDMIRALCDRCILLKNGHVVCDAKPETVIENYSHDFDIRSKSFFEIEEDPELPIQIVKGSIINRNGIVQNEFDMFEQVIIQLEYVVHKRIQGGIVNFELKRNDSTVFFSFDTDNHPELLDHREIGIYTCEIAIPYPLLKPGKYVITPGTGVANIHKIQHLADALGFVVVLHSRSSSFLSFADKRPGSVAMLLNWYK</sequence>
<dbReference type="GO" id="GO:0140359">
    <property type="term" value="F:ABC-type transporter activity"/>
    <property type="evidence" value="ECO:0007669"/>
    <property type="project" value="InterPro"/>
</dbReference>
<dbReference type="PROSITE" id="PS50893">
    <property type="entry name" value="ABC_TRANSPORTER_2"/>
    <property type="match status" value="1"/>
</dbReference>
<keyword evidence="7" id="KW-1185">Reference proteome</keyword>
<organism evidence="6 7">
    <name type="scientific">Syntrophus gentianae</name>
    <dbReference type="NCBI Taxonomy" id="43775"/>
    <lineage>
        <taxon>Bacteria</taxon>
        <taxon>Pseudomonadati</taxon>
        <taxon>Thermodesulfobacteriota</taxon>
        <taxon>Syntrophia</taxon>
        <taxon>Syntrophales</taxon>
        <taxon>Syntrophaceae</taxon>
        <taxon>Syntrophus</taxon>
    </lineage>
</organism>
<dbReference type="Proteomes" id="UP000198744">
    <property type="component" value="Unassembled WGS sequence"/>
</dbReference>
<keyword evidence="2" id="KW-0813">Transport</keyword>
<dbReference type="OrthoDB" id="9809450at2"/>
<name>A0A1H7WA09_9BACT</name>
<dbReference type="PANTHER" id="PTHR46743">
    <property type="entry name" value="TEICHOIC ACIDS EXPORT ATP-BINDING PROTEIN TAGH"/>
    <property type="match status" value="1"/>
</dbReference>
<dbReference type="CDD" id="cd10147">
    <property type="entry name" value="Wzt_C-like"/>
    <property type="match status" value="1"/>
</dbReference>
<dbReference type="RefSeq" id="WP_093882710.1">
    <property type="nucleotide sequence ID" value="NZ_FOBS01000006.1"/>
</dbReference>
<keyword evidence="4 6" id="KW-0067">ATP-binding</keyword>
<evidence type="ECO:0000313" key="6">
    <source>
        <dbReference type="EMBL" id="SEM17828.1"/>
    </source>
</evidence>
<evidence type="ECO:0000256" key="1">
    <source>
        <dbReference type="ARBA" id="ARBA00005417"/>
    </source>
</evidence>